<evidence type="ECO:0000256" key="5">
    <source>
        <dbReference type="ARBA" id="ARBA00022528"/>
    </source>
</evidence>
<comment type="caution">
    <text evidence="23">The sequence shown here is derived from an EMBL/GenBank/DDBJ whole genome shotgun (WGS) entry which is preliminary data.</text>
</comment>
<evidence type="ECO:0000256" key="1">
    <source>
        <dbReference type="ARBA" id="ARBA00001947"/>
    </source>
</evidence>
<accession>A0A8J5HUL2</accession>
<evidence type="ECO:0000256" key="15">
    <source>
        <dbReference type="ARBA" id="ARBA00022989"/>
    </source>
</evidence>
<comment type="cofactor">
    <cofactor evidence="1">
        <name>Zn(2+)</name>
        <dbReference type="ChEBI" id="CHEBI:29105"/>
    </cofactor>
</comment>
<dbReference type="Gene3D" id="3.40.50.300">
    <property type="entry name" value="P-loop containing nucleotide triphosphate hydrolases"/>
    <property type="match status" value="1"/>
</dbReference>
<dbReference type="Pfam" id="PF17862">
    <property type="entry name" value="AAA_lid_3"/>
    <property type="match status" value="1"/>
</dbReference>
<keyword evidence="9" id="KW-0479">Metal-binding</keyword>
<dbReference type="SUPFAM" id="SSF52540">
    <property type="entry name" value="P-loop containing nucleoside triphosphate hydrolases"/>
    <property type="match status" value="1"/>
</dbReference>
<dbReference type="SUPFAM" id="SSF140990">
    <property type="entry name" value="FtsH protease domain-like"/>
    <property type="match status" value="1"/>
</dbReference>
<evidence type="ECO:0000313" key="24">
    <source>
        <dbReference type="Proteomes" id="UP000734854"/>
    </source>
</evidence>
<feature type="transmembrane region" description="Helical" evidence="21">
    <location>
        <begin position="229"/>
        <end position="247"/>
    </location>
</feature>
<evidence type="ECO:0000259" key="22">
    <source>
        <dbReference type="SMART" id="SM00382"/>
    </source>
</evidence>
<dbReference type="EMBL" id="JACMSC010000002">
    <property type="protein sequence ID" value="KAG6530994.1"/>
    <property type="molecule type" value="Genomic_DNA"/>
</dbReference>
<reference evidence="23 24" key="1">
    <citation type="submission" date="2020-08" db="EMBL/GenBank/DDBJ databases">
        <title>Plant Genome Project.</title>
        <authorList>
            <person name="Zhang R.-G."/>
        </authorList>
    </citation>
    <scope>NUCLEOTIDE SEQUENCE [LARGE SCALE GENOMIC DNA]</scope>
    <source>
        <tissue evidence="23">Rhizome</tissue>
    </source>
</reference>
<keyword evidence="16" id="KW-0482">Metalloprotease</keyword>
<evidence type="ECO:0000256" key="16">
    <source>
        <dbReference type="ARBA" id="ARBA00023049"/>
    </source>
</evidence>
<evidence type="ECO:0000256" key="4">
    <source>
        <dbReference type="ARBA" id="ARBA00010550"/>
    </source>
</evidence>
<keyword evidence="24" id="KW-1185">Reference proteome</keyword>
<dbReference type="InterPro" id="IPR005936">
    <property type="entry name" value="FtsH"/>
</dbReference>
<dbReference type="SMART" id="SM00382">
    <property type="entry name" value="AAA"/>
    <property type="match status" value="1"/>
</dbReference>
<evidence type="ECO:0000256" key="2">
    <source>
        <dbReference type="ARBA" id="ARBA00003497"/>
    </source>
</evidence>
<evidence type="ECO:0000256" key="19">
    <source>
        <dbReference type="ARBA" id="ARBA00060401"/>
    </source>
</evidence>
<protein>
    <recommendedName>
        <fullName evidence="22">AAA+ ATPase domain-containing protein</fullName>
    </recommendedName>
</protein>
<keyword evidence="13" id="KW-0067">ATP-binding</keyword>
<dbReference type="FunFam" id="3.40.50.300:FF:000352">
    <property type="entry name" value="ATP-dependent zinc metalloprotease FTSH 7, chloroplastic"/>
    <property type="match status" value="1"/>
</dbReference>
<evidence type="ECO:0000256" key="3">
    <source>
        <dbReference type="ARBA" id="ARBA00010044"/>
    </source>
</evidence>
<gene>
    <name evidence="23" type="ORF">ZIOFF_004764</name>
</gene>
<dbReference type="InterPro" id="IPR041569">
    <property type="entry name" value="AAA_lid_3"/>
</dbReference>
<feature type="compositionally biased region" description="Low complexity" evidence="20">
    <location>
        <begin position="8"/>
        <end position="40"/>
    </location>
</feature>
<dbReference type="PROSITE" id="PS00674">
    <property type="entry name" value="AAA"/>
    <property type="match status" value="1"/>
</dbReference>
<dbReference type="GO" id="GO:0016887">
    <property type="term" value="F:ATP hydrolysis activity"/>
    <property type="evidence" value="ECO:0007669"/>
    <property type="project" value="InterPro"/>
</dbReference>
<evidence type="ECO:0000313" key="23">
    <source>
        <dbReference type="EMBL" id="KAG6530994.1"/>
    </source>
</evidence>
<keyword evidence="12" id="KW-0862">Zinc</keyword>
<evidence type="ECO:0000256" key="12">
    <source>
        <dbReference type="ARBA" id="ARBA00022833"/>
    </source>
</evidence>
<keyword evidence="18 21" id="KW-0472">Membrane</keyword>
<dbReference type="HAMAP" id="MF_01458">
    <property type="entry name" value="FtsH"/>
    <property type="match status" value="1"/>
</dbReference>
<dbReference type="GO" id="GO:0005524">
    <property type="term" value="F:ATP binding"/>
    <property type="evidence" value="ECO:0007669"/>
    <property type="project" value="UniProtKB-KW"/>
</dbReference>
<keyword evidence="14" id="KW-0809">Transit peptide</keyword>
<dbReference type="GO" id="GO:0009535">
    <property type="term" value="C:chloroplast thylakoid membrane"/>
    <property type="evidence" value="ECO:0007669"/>
    <property type="project" value="UniProtKB-SubCell"/>
</dbReference>
<evidence type="ECO:0000256" key="20">
    <source>
        <dbReference type="SAM" id="MobiDB-lite"/>
    </source>
</evidence>
<keyword evidence="17" id="KW-0793">Thylakoid</keyword>
<evidence type="ECO:0000256" key="14">
    <source>
        <dbReference type="ARBA" id="ARBA00022946"/>
    </source>
</evidence>
<keyword evidence="5" id="KW-0150">Chloroplast</keyword>
<keyword evidence="15 21" id="KW-1133">Transmembrane helix</keyword>
<comment type="function">
    <text evidence="2">Probable ATP-dependent zinc metallopeptidase.</text>
</comment>
<dbReference type="PANTHER" id="PTHR23076">
    <property type="entry name" value="METALLOPROTEASE M41 FTSH"/>
    <property type="match status" value="1"/>
</dbReference>
<dbReference type="InterPro" id="IPR027417">
    <property type="entry name" value="P-loop_NTPase"/>
</dbReference>
<comment type="similarity">
    <text evidence="4">In the N-terminal section; belongs to the AAA ATPase family.</text>
</comment>
<dbReference type="Proteomes" id="UP000734854">
    <property type="component" value="Unassembled WGS sequence"/>
</dbReference>
<evidence type="ECO:0000256" key="9">
    <source>
        <dbReference type="ARBA" id="ARBA00022723"/>
    </source>
</evidence>
<name>A0A8J5HUL2_ZINOF</name>
<dbReference type="Gene3D" id="1.10.8.60">
    <property type="match status" value="1"/>
</dbReference>
<dbReference type="Pfam" id="PF01434">
    <property type="entry name" value="Peptidase_M41"/>
    <property type="match status" value="1"/>
</dbReference>
<dbReference type="Gene3D" id="1.20.58.760">
    <property type="entry name" value="Peptidase M41"/>
    <property type="match status" value="1"/>
</dbReference>
<evidence type="ECO:0000256" key="7">
    <source>
        <dbReference type="ARBA" id="ARBA00022670"/>
    </source>
</evidence>
<dbReference type="InterPro" id="IPR003960">
    <property type="entry name" value="ATPase_AAA_CS"/>
</dbReference>
<keyword evidence="6" id="KW-0934">Plastid</keyword>
<evidence type="ECO:0000256" key="17">
    <source>
        <dbReference type="ARBA" id="ARBA00023078"/>
    </source>
</evidence>
<dbReference type="CDD" id="cd19501">
    <property type="entry name" value="RecA-like_FtsH"/>
    <property type="match status" value="1"/>
</dbReference>
<evidence type="ECO:0000256" key="11">
    <source>
        <dbReference type="ARBA" id="ARBA00022801"/>
    </source>
</evidence>
<dbReference type="PANTHER" id="PTHR23076:SF49">
    <property type="entry name" value="ATP-DEPENDENT ZINC METALLOPROTEASE FTSH 7, CHLOROPLASTIC"/>
    <property type="match status" value="1"/>
</dbReference>
<dbReference type="GO" id="GO:0004222">
    <property type="term" value="F:metalloendopeptidase activity"/>
    <property type="evidence" value="ECO:0007669"/>
    <property type="project" value="InterPro"/>
</dbReference>
<evidence type="ECO:0000256" key="21">
    <source>
        <dbReference type="SAM" id="Phobius"/>
    </source>
</evidence>
<feature type="compositionally biased region" description="Low complexity" evidence="20">
    <location>
        <begin position="48"/>
        <end position="69"/>
    </location>
</feature>
<dbReference type="Pfam" id="PF00004">
    <property type="entry name" value="AAA"/>
    <property type="match status" value="1"/>
</dbReference>
<dbReference type="InterPro" id="IPR037219">
    <property type="entry name" value="Peptidase_M41-like"/>
</dbReference>
<keyword evidence="11" id="KW-0378">Hydrolase</keyword>
<proteinExistence type="inferred from homology"/>
<evidence type="ECO:0000256" key="18">
    <source>
        <dbReference type="ARBA" id="ARBA00023136"/>
    </source>
</evidence>
<dbReference type="InterPro" id="IPR003593">
    <property type="entry name" value="AAA+_ATPase"/>
</dbReference>
<dbReference type="AlphaFoldDB" id="A0A8J5HUL2"/>
<keyword evidence="8 21" id="KW-0812">Transmembrane</keyword>
<comment type="subcellular location">
    <subcellularLocation>
        <location evidence="19">Plastid</location>
        <location evidence="19">Chloroplast thylakoid membrane</location>
        <topology evidence="19">Multi-pass membrane protein</topology>
        <orientation evidence="19">Stromal side</orientation>
    </subcellularLocation>
</comment>
<keyword evidence="7" id="KW-0645">Protease</keyword>
<sequence length="758" mass="81697">MTRRRRGAVFAVRASSSAEQGNDSNASSSDSTAESSQGSSQNVKKVASHSSPSSSQSSTSSSSSSSSSSPGRENKWKNRSLKGGRWQWKPIIPAQEISALLFQLGIVMFAMRLLRPGVPLPGSEPRPPTTYVSVPFSDFMSKINNDQVQKVEVDGVHILFRLRQDSTSMEADVGGENRAQDAEALIRSMAPTKKIVYTTTRPADIKTPYEKMLENQVEFGSPDKRNGGFLNSAMISLFYIALLVGAFNNFKLSFSQSTAGQLRNRKASNSGSAKTAEHTGAVTFADVAGVDEAKEELEEIVEFLRNPDRYIRLGARPPRGVLLVGLPGTGKTLLAKAVAGEAEVPFISCSASEFVELYVGMGASRVRDLFARAKKEAPSIIFIDEIDAVAKSRDGRYRIVSNDEREQTLNQLLTEMDGFDSNSAVIVLGATNRADVLDPALRRPGRFDRVETPDRLGRESILKVHISKKELPLGDDVDLSEIASMTTGFTGADLANLVNEAALLAGRLSKIVVEKIDFILAVERSIAGIEKKHAKLQGGEKAVVARHEAGHAVVGTAVAKLLPGQPCVEKLSILPRSGGALGFTYIPPTTEDRYLLFIDELRGRLVTLLGGRAAEEVVYSGRVSTGALDDIRRATDMAYKAIAEYGLNQNIGPVSLATLSNGGLDDSGVGSWGRDQGHLVDLAQREVKSFLQSALEVALSVVRANPTVVEGLGAYLEEKEKVEGEELQAWLKLVVAPTELTMFIQGKSGNLLQLESGS</sequence>
<evidence type="ECO:0000256" key="6">
    <source>
        <dbReference type="ARBA" id="ARBA00022640"/>
    </source>
</evidence>
<dbReference type="Gene3D" id="3.30.720.210">
    <property type="match status" value="1"/>
</dbReference>
<dbReference type="GO" id="GO:0004176">
    <property type="term" value="F:ATP-dependent peptidase activity"/>
    <property type="evidence" value="ECO:0007669"/>
    <property type="project" value="InterPro"/>
</dbReference>
<evidence type="ECO:0000256" key="10">
    <source>
        <dbReference type="ARBA" id="ARBA00022741"/>
    </source>
</evidence>
<dbReference type="InterPro" id="IPR003959">
    <property type="entry name" value="ATPase_AAA_core"/>
</dbReference>
<keyword evidence="10" id="KW-0547">Nucleotide-binding</keyword>
<dbReference type="FunFam" id="1.20.58.760:FF:000006">
    <property type="entry name" value="ATP-dependent zinc metalloprotease FTSH 7, chloroplastic"/>
    <property type="match status" value="1"/>
</dbReference>
<evidence type="ECO:0000256" key="13">
    <source>
        <dbReference type="ARBA" id="ARBA00022840"/>
    </source>
</evidence>
<dbReference type="FunFam" id="1.10.8.60:FF:000001">
    <property type="entry name" value="ATP-dependent zinc metalloprotease FtsH"/>
    <property type="match status" value="1"/>
</dbReference>
<organism evidence="23 24">
    <name type="scientific">Zingiber officinale</name>
    <name type="common">Ginger</name>
    <name type="synonym">Amomum zingiber</name>
    <dbReference type="NCBI Taxonomy" id="94328"/>
    <lineage>
        <taxon>Eukaryota</taxon>
        <taxon>Viridiplantae</taxon>
        <taxon>Streptophyta</taxon>
        <taxon>Embryophyta</taxon>
        <taxon>Tracheophyta</taxon>
        <taxon>Spermatophyta</taxon>
        <taxon>Magnoliopsida</taxon>
        <taxon>Liliopsida</taxon>
        <taxon>Zingiberales</taxon>
        <taxon>Zingiberaceae</taxon>
        <taxon>Zingiber</taxon>
    </lineage>
</organism>
<dbReference type="GO" id="GO:0006508">
    <property type="term" value="P:proteolysis"/>
    <property type="evidence" value="ECO:0007669"/>
    <property type="project" value="UniProtKB-KW"/>
</dbReference>
<feature type="region of interest" description="Disordered" evidence="20">
    <location>
        <begin position="1"/>
        <end position="80"/>
    </location>
</feature>
<dbReference type="InterPro" id="IPR000642">
    <property type="entry name" value="Peptidase_M41"/>
</dbReference>
<dbReference type="GO" id="GO:0046872">
    <property type="term" value="F:metal ion binding"/>
    <property type="evidence" value="ECO:0007669"/>
    <property type="project" value="UniProtKB-KW"/>
</dbReference>
<comment type="similarity">
    <text evidence="3">In the C-terminal section; belongs to the peptidase M41 family.</text>
</comment>
<feature type="domain" description="AAA+ ATPase" evidence="22">
    <location>
        <begin position="317"/>
        <end position="457"/>
    </location>
</feature>
<evidence type="ECO:0000256" key="8">
    <source>
        <dbReference type="ARBA" id="ARBA00022692"/>
    </source>
</evidence>